<feature type="compositionally biased region" description="Basic and acidic residues" evidence="2">
    <location>
        <begin position="254"/>
        <end position="268"/>
    </location>
</feature>
<dbReference type="GO" id="GO:0071008">
    <property type="term" value="C:U2-type post-mRNA release spliceosomal complex"/>
    <property type="evidence" value="ECO:0007669"/>
    <property type="project" value="InterPro"/>
</dbReference>
<feature type="region of interest" description="Disordered" evidence="2">
    <location>
        <begin position="1"/>
        <end position="188"/>
    </location>
</feature>
<feature type="compositionally biased region" description="Basic and acidic residues" evidence="2">
    <location>
        <begin position="162"/>
        <end position="171"/>
    </location>
</feature>
<evidence type="ECO:0000313" key="3">
    <source>
        <dbReference type="EMBL" id="KAK0391931.1"/>
    </source>
</evidence>
<feature type="coiled-coil region" evidence="1">
    <location>
        <begin position="370"/>
        <end position="404"/>
    </location>
</feature>
<organism evidence="3 4">
    <name type="scientific">Sarocladium strictum</name>
    <name type="common">Black bundle disease fungus</name>
    <name type="synonym">Acremonium strictum</name>
    <dbReference type="NCBI Taxonomy" id="5046"/>
    <lineage>
        <taxon>Eukaryota</taxon>
        <taxon>Fungi</taxon>
        <taxon>Dikarya</taxon>
        <taxon>Ascomycota</taxon>
        <taxon>Pezizomycotina</taxon>
        <taxon>Sordariomycetes</taxon>
        <taxon>Hypocreomycetidae</taxon>
        <taxon>Hypocreales</taxon>
        <taxon>Sarocladiaceae</taxon>
        <taxon>Sarocladium</taxon>
    </lineage>
</organism>
<comment type="caution">
    <text evidence="3">The sequence shown here is derived from an EMBL/GenBank/DDBJ whole genome shotgun (WGS) entry which is preliminary data.</text>
</comment>
<evidence type="ECO:0000313" key="4">
    <source>
        <dbReference type="Proteomes" id="UP001175261"/>
    </source>
</evidence>
<dbReference type="Proteomes" id="UP001175261">
    <property type="component" value="Unassembled WGS sequence"/>
</dbReference>
<feature type="region of interest" description="Disordered" evidence="2">
    <location>
        <begin position="241"/>
        <end position="359"/>
    </location>
</feature>
<feature type="region of interest" description="Disordered" evidence="2">
    <location>
        <begin position="426"/>
        <end position="466"/>
    </location>
</feature>
<keyword evidence="4" id="KW-1185">Reference proteome</keyword>
<feature type="compositionally biased region" description="Acidic residues" evidence="2">
    <location>
        <begin position="269"/>
        <end position="282"/>
    </location>
</feature>
<feature type="compositionally biased region" description="Low complexity" evidence="2">
    <location>
        <begin position="23"/>
        <end position="32"/>
    </location>
</feature>
<feature type="compositionally biased region" description="Polar residues" evidence="2">
    <location>
        <begin position="174"/>
        <end position="188"/>
    </location>
</feature>
<dbReference type="InterPro" id="IPR028211">
    <property type="entry name" value="Ntr2"/>
</dbReference>
<reference evidence="3" key="1">
    <citation type="submission" date="2022-10" db="EMBL/GenBank/DDBJ databases">
        <title>Determination and structural analysis of whole genome sequence of Sarocladium strictum F4-1.</title>
        <authorList>
            <person name="Hu L."/>
            <person name="Jiang Y."/>
        </authorList>
    </citation>
    <scope>NUCLEOTIDE SEQUENCE</scope>
    <source>
        <strain evidence="3">F4-1</strain>
    </source>
</reference>
<dbReference type="Pfam" id="PF15458">
    <property type="entry name" value="NTR2"/>
    <property type="match status" value="1"/>
</dbReference>
<gene>
    <name evidence="3" type="ORF">NLU13_1429</name>
</gene>
<proteinExistence type="predicted"/>
<evidence type="ECO:0008006" key="5">
    <source>
        <dbReference type="Google" id="ProtNLM"/>
    </source>
</evidence>
<evidence type="ECO:0000256" key="2">
    <source>
        <dbReference type="SAM" id="MobiDB-lite"/>
    </source>
</evidence>
<feature type="compositionally biased region" description="Basic and acidic residues" evidence="2">
    <location>
        <begin position="290"/>
        <end position="306"/>
    </location>
</feature>
<evidence type="ECO:0000256" key="1">
    <source>
        <dbReference type="SAM" id="Coils"/>
    </source>
</evidence>
<sequence>MSSFGPKRKARIIKVEDEDAESGDSSASPSAALNDKAKPLFSSKSNRKPFRQSNLRKTFTTDDDDESAGASGDASSRRDEEEDDGPAVVRPVVSRGSSARQKIRPKASSKLSFGADTTEVDAEDDSGKKSGLGQRSLEKNVLKRGLGTRGLPVRTMQEEDDDRPRYSKEYLAELQSTTPNTPQDVSSLVINDPDEMELDASELEGAMIVDSPAAAPIQAETTILTEAEIREKKERRARLAQEQGFLSMEDDDNDIRLRPKKEETRLKADDEELGEGFDDYVEDGGLSLGKRAERERKKQERQKMAELIHNAEGNDSDSSADSDAERRIAYEAAQTRAGMDGLKKPRKDPHSELAQIPPKITPLPVLSECIARLQASLRAMEEDVQNKTRRVQQLQGERQEIIKREGEVQALLDETGKKYQEAMGRGKIENGAAGEAVPRNLELAGERGLESLGTTPQRMGGEDEAP</sequence>
<accession>A0AA39GRT2</accession>
<feature type="compositionally biased region" description="Basic residues" evidence="2">
    <location>
        <begin position="1"/>
        <end position="12"/>
    </location>
</feature>
<dbReference type="AlphaFoldDB" id="A0AA39GRT2"/>
<keyword evidence="1" id="KW-0175">Coiled coil</keyword>
<name>A0AA39GRT2_SARSR</name>
<protein>
    <recommendedName>
        <fullName evidence="5">Nineteen complex-related protein 2-domain-containing protein</fullName>
    </recommendedName>
</protein>
<dbReference type="EMBL" id="JAPDFR010000001">
    <property type="protein sequence ID" value="KAK0391931.1"/>
    <property type="molecule type" value="Genomic_DNA"/>
</dbReference>
<dbReference type="GO" id="GO:0000390">
    <property type="term" value="P:spliceosomal complex disassembly"/>
    <property type="evidence" value="ECO:0007669"/>
    <property type="project" value="InterPro"/>
</dbReference>